<dbReference type="InterPro" id="IPR018247">
    <property type="entry name" value="EF_Hand_1_Ca_BS"/>
</dbReference>
<reference evidence="3 4" key="1">
    <citation type="submission" date="2023-12" db="EMBL/GenBank/DDBJ databases">
        <title>A high-quality genome assembly for Dillenia turbinata (Dilleniales).</title>
        <authorList>
            <person name="Chanderbali A."/>
        </authorList>
    </citation>
    <scope>NUCLEOTIDE SEQUENCE [LARGE SCALE GENOMIC DNA]</scope>
    <source>
        <strain evidence="3">LSX21</strain>
        <tissue evidence="3">Leaf</tissue>
    </source>
</reference>
<keyword evidence="1" id="KW-0106">Calcium</keyword>
<gene>
    <name evidence="3" type="ORF">RJ641_032213</name>
</gene>
<dbReference type="AlphaFoldDB" id="A0AAN8VR87"/>
<sequence>MPMWMPRRADFPLSDEQLKFLLKKFDANGDGKLSKQELQDAFKSMGLHFCGWRAKKAVRHADKNGDGYVNEEELNDLVR</sequence>
<protein>
    <submittedName>
        <fullName evidence="3">EF-hand domain</fullName>
    </submittedName>
</protein>
<dbReference type="InterPro" id="IPR011992">
    <property type="entry name" value="EF-hand-dom_pair"/>
</dbReference>
<dbReference type="GO" id="GO:0005509">
    <property type="term" value="F:calcium ion binding"/>
    <property type="evidence" value="ECO:0007669"/>
    <property type="project" value="InterPro"/>
</dbReference>
<dbReference type="CDD" id="cd00051">
    <property type="entry name" value="EFh"/>
    <property type="match status" value="1"/>
</dbReference>
<dbReference type="SUPFAM" id="SSF47473">
    <property type="entry name" value="EF-hand"/>
    <property type="match status" value="1"/>
</dbReference>
<name>A0AAN8VR87_9MAGN</name>
<dbReference type="Proteomes" id="UP001370490">
    <property type="component" value="Unassembled WGS sequence"/>
</dbReference>
<evidence type="ECO:0000313" key="3">
    <source>
        <dbReference type="EMBL" id="KAK6938705.1"/>
    </source>
</evidence>
<evidence type="ECO:0000259" key="2">
    <source>
        <dbReference type="PROSITE" id="PS50222"/>
    </source>
</evidence>
<dbReference type="EMBL" id="JBAMMX010000006">
    <property type="protein sequence ID" value="KAK6938705.1"/>
    <property type="molecule type" value="Genomic_DNA"/>
</dbReference>
<feature type="domain" description="EF-hand" evidence="2">
    <location>
        <begin position="13"/>
        <end position="48"/>
    </location>
</feature>
<dbReference type="Gene3D" id="1.10.238.10">
    <property type="entry name" value="EF-hand"/>
    <property type="match status" value="1"/>
</dbReference>
<comment type="caution">
    <text evidence="3">The sequence shown here is derived from an EMBL/GenBank/DDBJ whole genome shotgun (WGS) entry which is preliminary data.</text>
</comment>
<accession>A0AAN8VR87</accession>
<dbReference type="InterPro" id="IPR002048">
    <property type="entry name" value="EF_hand_dom"/>
</dbReference>
<keyword evidence="4" id="KW-1185">Reference proteome</keyword>
<organism evidence="3 4">
    <name type="scientific">Dillenia turbinata</name>
    <dbReference type="NCBI Taxonomy" id="194707"/>
    <lineage>
        <taxon>Eukaryota</taxon>
        <taxon>Viridiplantae</taxon>
        <taxon>Streptophyta</taxon>
        <taxon>Embryophyta</taxon>
        <taxon>Tracheophyta</taxon>
        <taxon>Spermatophyta</taxon>
        <taxon>Magnoliopsida</taxon>
        <taxon>eudicotyledons</taxon>
        <taxon>Gunneridae</taxon>
        <taxon>Pentapetalae</taxon>
        <taxon>Dilleniales</taxon>
        <taxon>Dilleniaceae</taxon>
        <taxon>Dillenia</taxon>
    </lineage>
</organism>
<feature type="domain" description="EF-hand" evidence="2">
    <location>
        <begin position="53"/>
        <end position="79"/>
    </location>
</feature>
<proteinExistence type="predicted"/>
<dbReference type="Pfam" id="PF00036">
    <property type="entry name" value="EF-hand_1"/>
    <property type="match status" value="2"/>
</dbReference>
<evidence type="ECO:0000313" key="4">
    <source>
        <dbReference type="Proteomes" id="UP001370490"/>
    </source>
</evidence>
<dbReference type="PROSITE" id="PS50222">
    <property type="entry name" value="EF_HAND_2"/>
    <property type="match status" value="2"/>
</dbReference>
<dbReference type="PROSITE" id="PS00018">
    <property type="entry name" value="EF_HAND_1"/>
    <property type="match status" value="2"/>
</dbReference>
<evidence type="ECO:0000256" key="1">
    <source>
        <dbReference type="ARBA" id="ARBA00022837"/>
    </source>
</evidence>
<dbReference type="SMART" id="SM00054">
    <property type="entry name" value="EFh"/>
    <property type="match status" value="2"/>
</dbReference>